<dbReference type="EMBL" id="SETE01000004">
    <property type="protein sequence ID" value="RYM33463.1"/>
    <property type="molecule type" value="Genomic_DNA"/>
</dbReference>
<gene>
    <name evidence="2" type="ORF">ERX46_11015</name>
</gene>
<organism evidence="2 3">
    <name type="scientific">Brumimicrobium glaciale</name>
    <dbReference type="NCBI Taxonomy" id="200475"/>
    <lineage>
        <taxon>Bacteria</taxon>
        <taxon>Pseudomonadati</taxon>
        <taxon>Bacteroidota</taxon>
        <taxon>Flavobacteriia</taxon>
        <taxon>Flavobacteriales</taxon>
        <taxon>Crocinitomicaceae</taxon>
        <taxon>Brumimicrobium</taxon>
    </lineage>
</organism>
<dbReference type="AlphaFoldDB" id="A0A4Q4KJE8"/>
<comment type="caution">
    <text evidence="2">The sequence shown here is derived from an EMBL/GenBank/DDBJ whole genome shotgun (WGS) entry which is preliminary data.</text>
</comment>
<evidence type="ECO:0000259" key="1">
    <source>
        <dbReference type="Pfam" id="PF00534"/>
    </source>
</evidence>
<dbReference type="Pfam" id="PF00534">
    <property type="entry name" value="Glycos_transf_1"/>
    <property type="match status" value="1"/>
</dbReference>
<feature type="domain" description="Glycosyl transferase family 1" evidence="1">
    <location>
        <begin position="195"/>
        <end position="368"/>
    </location>
</feature>
<dbReference type="GO" id="GO:0016757">
    <property type="term" value="F:glycosyltransferase activity"/>
    <property type="evidence" value="ECO:0007669"/>
    <property type="project" value="InterPro"/>
</dbReference>
<dbReference type="RefSeq" id="WP_130093923.1">
    <property type="nucleotide sequence ID" value="NZ_SETE01000004.1"/>
</dbReference>
<keyword evidence="2" id="KW-0808">Transferase</keyword>
<name>A0A4Q4KJE8_9FLAO</name>
<reference evidence="2 3" key="1">
    <citation type="submission" date="2019-02" db="EMBL/GenBank/DDBJ databases">
        <title>Genome sequence of the sea-ice species Brumimicrobium glaciale.</title>
        <authorList>
            <person name="Bowman J.P."/>
        </authorList>
    </citation>
    <scope>NUCLEOTIDE SEQUENCE [LARGE SCALE GENOMIC DNA]</scope>
    <source>
        <strain evidence="2 3">IC156</strain>
    </source>
</reference>
<keyword evidence="3" id="KW-1185">Reference proteome</keyword>
<evidence type="ECO:0000313" key="3">
    <source>
        <dbReference type="Proteomes" id="UP000293952"/>
    </source>
</evidence>
<dbReference type="OrthoDB" id="9811239at2"/>
<sequence length="391" mass="44178">MSLKKISIFCPITLPYKSGAGQNAYNLAKALKDHNHEVRIISFNLGSDAKKEIIGGIEIYRIPINTKNKITKAFSYFSIFPAFIKHLKISDLSIIFGPLQGYTILILIGKILNNEVVFRSTMFGKDDITTLNNKFGPGLYKFRKHILSKMGGYISQSPAMTESIVNEYGSKIPILESAQGVNTEVFFPLSEEKKQLLKEELGLPKNKINIISVGYVIERKGYREVFEALNSIKNEVDFQFLIIGNFNPDKDHYMYYLKNEMKEIYNYGNSLLNDRIKFLGESNEVDKYLKASDIFVLNSVMEGMPNVLLEAMACGLPSVVKSMKGVDDYITKKNINSLIVNDTNALALGLKKLIKDEKMQIELGENAAHFIQSKFSISKISLDIIKKFKKS</sequence>
<dbReference type="Proteomes" id="UP000293952">
    <property type="component" value="Unassembled WGS sequence"/>
</dbReference>
<dbReference type="Gene3D" id="3.40.50.2000">
    <property type="entry name" value="Glycogen Phosphorylase B"/>
    <property type="match status" value="2"/>
</dbReference>
<dbReference type="PANTHER" id="PTHR12526">
    <property type="entry name" value="GLYCOSYLTRANSFERASE"/>
    <property type="match status" value="1"/>
</dbReference>
<dbReference type="SUPFAM" id="SSF53756">
    <property type="entry name" value="UDP-Glycosyltransferase/glycogen phosphorylase"/>
    <property type="match status" value="1"/>
</dbReference>
<dbReference type="InterPro" id="IPR001296">
    <property type="entry name" value="Glyco_trans_1"/>
</dbReference>
<evidence type="ECO:0000313" key="2">
    <source>
        <dbReference type="EMBL" id="RYM33463.1"/>
    </source>
</evidence>
<protein>
    <submittedName>
        <fullName evidence="2">Glycosyltransferase family 1 protein</fullName>
    </submittedName>
</protein>
<dbReference type="CDD" id="cd03801">
    <property type="entry name" value="GT4_PimA-like"/>
    <property type="match status" value="1"/>
</dbReference>
<proteinExistence type="predicted"/>
<accession>A0A4Q4KJE8</accession>